<organism evidence="1 2">
    <name type="scientific">Desulfocucumis palustris</name>
    <dbReference type="NCBI Taxonomy" id="1898651"/>
    <lineage>
        <taxon>Bacteria</taxon>
        <taxon>Bacillati</taxon>
        <taxon>Bacillota</taxon>
        <taxon>Clostridia</taxon>
        <taxon>Eubacteriales</taxon>
        <taxon>Desulfocucumaceae</taxon>
        <taxon>Desulfocucumis</taxon>
    </lineage>
</organism>
<name>A0A2L2XES8_9FIRM</name>
<sequence>MIIKTMGKGCKFNPECKKRLIRQHLIFILTIVKKYLNLAL</sequence>
<protein>
    <submittedName>
        <fullName evidence="1">Uncharacterized protein</fullName>
    </submittedName>
</protein>
<accession>A0A2L2XES8</accession>
<proteinExistence type="predicted"/>
<evidence type="ECO:0000313" key="1">
    <source>
        <dbReference type="EMBL" id="GBF34748.1"/>
    </source>
</evidence>
<reference evidence="2" key="1">
    <citation type="submission" date="2018-02" db="EMBL/GenBank/DDBJ databases">
        <title>Genome sequence of Desulfocucumis palustris strain NAW-5.</title>
        <authorList>
            <person name="Watanabe M."/>
            <person name="Kojima H."/>
            <person name="Fukui M."/>
        </authorList>
    </citation>
    <scope>NUCLEOTIDE SEQUENCE [LARGE SCALE GENOMIC DNA]</scope>
    <source>
        <strain evidence="2">NAW-5</strain>
    </source>
</reference>
<keyword evidence="2" id="KW-1185">Reference proteome</keyword>
<dbReference type="AlphaFoldDB" id="A0A2L2XES8"/>
<comment type="caution">
    <text evidence="1">The sequence shown here is derived from an EMBL/GenBank/DDBJ whole genome shotgun (WGS) entry which is preliminary data.</text>
</comment>
<gene>
    <name evidence="1" type="ORF">DCCM_3868</name>
</gene>
<evidence type="ECO:0000313" key="2">
    <source>
        <dbReference type="Proteomes" id="UP000239549"/>
    </source>
</evidence>
<dbReference type="EMBL" id="BFAV01000150">
    <property type="protein sequence ID" value="GBF34748.1"/>
    <property type="molecule type" value="Genomic_DNA"/>
</dbReference>
<dbReference type="Proteomes" id="UP000239549">
    <property type="component" value="Unassembled WGS sequence"/>
</dbReference>